<evidence type="ECO:0000313" key="6">
    <source>
        <dbReference type="Proteomes" id="UP001524383"/>
    </source>
</evidence>
<dbReference type="GO" id="GO:0005524">
    <property type="term" value="F:ATP binding"/>
    <property type="evidence" value="ECO:0007669"/>
    <property type="project" value="UniProtKB-KW"/>
</dbReference>
<sequence>MAAIVRTENLQKVFGRHVHALDGISIIVEEGEYVTVTGRSGSGKSTLMNIIGCLDQPTGGTVEIAGQNVDYSDPEQLVSLRRSKIGFIFQQFSLIPSMTAAENIEYPLIFSGVPGSERKRRTMDMLELVGILDRSDHLPGELSGGQQQRVAISRALVAGPNLVLADEPTGNLDSTTSNEIITLLKQINEEMGTTFLIVTHEPSIWFGTDRTIHLSDGKVVP</sequence>
<dbReference type="InterPro" id="IPR027417">
    <property type="entry name" value="P-loop_NTPase"/>
</dbReference>
<dbReference type="RefSeq" id="WP_255333032.1">
    <property type="nucleotide sequence ID" value="NZ_VOTZ01000019.1"/>
</dbReference>
<dbReference type="EMBL" id="VOTZ01000019">
    <property type="protein sequence ID" value="MCQ1539068.1"/>
    <property type="molecule type" value="Genomic_DNA"/>
</dbReference>
<dbReference type="InterPro" id="IPR003593">
    <property type="entry name" value="AAA+_ATPase"/>
</dbReference>
<comment type="caution">
    <text evidence="5">The sequence shown here is derived from an EMBL/GenBank/DDBJ whole genome shotgun (WGS) entry which is preliminary data.</text>
</comment>
<dbReference type="Proteomes" id="UP001524383">
    <property type="component" value="Unassembled WGS sequence"/>
</dbReference>
<dbReference type="Gene3D" id="3.40.50.300">
    <property type="entry name" value="P-loop containing nucleotide triphosphate hydrolases"/>
    <property type="match status" value="1"/>
</dbReference>
<dbReference type="Pfam" id="PF00005">
    <property type="entry name" value="ABC_tran"/>
    <property type="match status" value="1"/>
</dbReference>
<accession>A0ABD4TJF7</accession>
<dbReference type="AlphaFoldDB" id="A0ABD4TJF7"/>
<dbReference type="PROSITE" id="PS00211">
    <property type="entry name" value="ABC_TRANSPORTER_1"/>
    <property type="match status" value="1"/>
</dbReference>
<dbReference type="InterPro" id="IPR017911">
    <property type="entry name" value="MacB-like_ATP-bd"/>
</dbReference>
<dbReference type="SUPFAM" id="SSF52540">
    <property type="entry name" value="P-loop containing nucleoside triphosphate hydrolases"/>
    <property type="match status" value="1"/>
</dbReference>
<name>A0ABD4TJF7_9EURY</name>
<keyword evidence="3 5" id="KW-0067">ATP-binding</keyword>
<reference evidence="5 6" key="1">
    <citation type="submission" date="2019-08" db="EMBL/GenBank/DDBJ databases">
        <authorList>
            <person name="Chen S.-C."/>
            <person name="Lai M.-C."/>
            <person name="You Y.-T."/>
        </authorList>
    </citation>
    <scope>NUCLEOTIDE SEQUENCE [LARGE SCALE GENOMIC DNA]</scope>
    <source>
        <strain evidence="5 6">P2F9704a</strain>
    </source>
</reference>
<dbReference type="GO" id="GO:0098796">
    <property type="term" value="C:membrane protein complex"/>
    <property type="evidence" value="ECO:0007669"/>
    <property type="project" value="UniProtKB-ARBA"/>
</dbReference>
<dbReference type="InterPro" id="IPR003439">
    <property type="entry name" value="ABC_transporter-like_ATP-bd"/>
</dbReference>
<keyword evidence="1" id="KW-0813">Transport</keyword>
<feature type="domain" description="ABC transporter" evidence="4">
    <location>
        <begin position="5"/>
        <end position="220"/>
    </location>
</feature>
<organism evidence="5 6">
    <name type="scientific">Methanocalculus taiwanensis</name>
    <dbReference type="NCBI Taxonomy" id="106207"/>
    <lineage>
        <taxon>Archaea</taxon>
        <taxon>Methanobacteriati</taxon>
        <taxon>Methanobacteriota</taxon>
        <taxon>Stenosarchaea group</taxon>
        <taxon>Methanomicrobia</taxon>
        <taxon>Methanomicrobiales</taxon>
        <taxon>Methanocalculaceae</taxon>
        <taxon>Methanocalculus</taxon>
    </lineage>
</organism>
<keyword evidence="2" id="KW-0547">Nucleotide-binding</keyword>
<evidence type="ECO:0000313" key="5">
    <source>
        <dbReference type="EMBL" id="MCQ1539068.1"/>
    </source>
</evidence>
<evidence type="ECO:0000256" key="1">
    <source>
        <dbReference type="ARBA" id="ARBA00022448"/>
    </source>
</evidence>
<gene>
    <name evidence="5" type="ORF">FTO68_08760</name>
</gene>
<dbReference type="InterPro" id="IPR017871">
    <property type="entry name" value="ABC_transporter-like_CS"/>
</dbReference>
<dbReference type="FunFam" id="3.40.50.300:FF:000032">
    <property type="entry name" value="Export ABC transporter ATP-binding protein"/>
    <property type="match status" value="1"/>
</dbReference>
<evidence type="ECO:0000259" key="4">
    <source>
        <dbReference type="PROSITE" id="PS50893"/>
    </source>
</evidence>
<dbReference type="GO" id="GO:0022857">
    <property type="term" value="F:transmembrane transporter activity"/>
    <property type="evidence" value="ECO:0007669"/>
    <property type="project" value="UniProtKB-ARBA"/>
</dbReference>
<evidence type="ECO:0000256" key="3">
    <source>
        <dbReference type="ARBA" id="ARBA00022840"/>
    </source>
</evidence>
<protein>
    <submittedName>
        <fullName evidence="5">ABC transporter ATP-binding protein</fullName>
    </submittedName>
</protein>
<dbReference type="PROSITE" id="PS50893">
    <property type="entry name" value="ABC_TRANSPORTER_2"/>
    <property type="match status" value="1"/>
</dbReference>
<keyword evidence="6" id="KW-1185">Reference proteome</keyword>
<dbReference type="InterPro" id="IPR015854">
    <property type="entry name" value="ABC_transpr_LolD-like"/>
</dbReference>
<proteinExistence type="predicted"/>
<dbReference type="SMART" id="SM00382">
    <property type="entry name" value="AAA"/>
    <property type="match status" value="1"/>
</dbReference>
<dbReference type="CDD" id="cd03255">
    <property type="entry name" value="ABC_MJ0796_LolCDE_FtsE"/>
    <property type="match status" value="1"/>
</dbReference>
<evidence type="ECO:0000256" key="2">
    <source>
        <dbReference type="ARBA" id="ARBA00022741"/>
    </source>
</evidence>
<dbReference type="PANTHER" id="PTHR24220:SF86">
    <property type="entry name" value="ABC TRANSPORTER ABCH.1"/>
    <property type="match status" value="1"/>
</dbReference>
<dbReference type="PANTHER" id="PTHR24220">
    <property type="entry name" value="IMPORT ATP-BINDING PROTEIN"/>
    <property type="match status" value="1"/>
</dbReference>